<protein>
    <submittedName>
        <fullName evidence="2">DUF4097 family beta strand repeat-containing protein</fullName>
    </submittedName>
</protein>
<comment type="caution">
    <text evidence="2">The sequence shown here is derived from an EMBL/GenBank/DDBJ whole genome shotgun (WGS) entry which is preliminary data.</text>
</comment>
<evidence type="ECO:0000313" key="3">
    <source>
        <dbReference type="Proteomes" id="UP001500683"/>
    </source>
</evidence>
<name>A0ABP7WFP4_9ACTN</name>
<keyword evidence="3" id="KW-1185">Reference proteome</keyword>
<dbReference type="InterPro" id="IPR025164">
    <property type="entry name" value="Toastrack_DUF4097"/>
</dbReference>
<feature type="domain" description="DUF4097" evidence="1">
    <location>
        <begin position="75"/>
        <end position="257"/>
    </location>
</feature>
<proteinExistence type="predicted"/>
<dbReference type="Pfam" id="PF13349">
    <property type="entry name" value="DUF4097"/>
    <property type="match status" value="1"/>
</dbReference>
<organism evidence="2 3">
    <name type="scientific">Actinomadura miaoliensis</name>
    <dbReference type="NCBI Taxonomy" id="430685"/>
    <lineage>
        <taxon>Bacteria</taxon>
        <taxon>Bacillati</taxon>
        <taxon>Actinomycetota</taxon>
        <taxon>Actinomycetes</taxon>
        <taxon>Streptosporangiales</taxon>
        <taxon>Thermomonosporaceae</taxon>
        <taxon>Actinomadura</taxon>
    </lineage>
</organism>
<dbReference type="EMBL" id="BAAAZG010000042">
    <property type="protein sequence ID" value="GAA4087960.1"/>
    <property type="molecule type" value="Genomic_DNA"/>
</dbReference>
<dbReference type="RefSeq" id="WP_344953170.1">
    <property type="nucleotide sequence ID" value="NZ_BAAAZG010000042.1"/>
</dbReference>
<evidence type="ECO:0000313" key="2">
    <source>
        <dbReference type="EMBL" id="GAA4087960.1"/>
    </source>
</evidence>
<accession>A0ABP7WFP4</accession>
<reference evidence="3" key="1">
    <citation type="journal article" date="2019" name="Int. J. Syst. Evol. Microbiol.">
        <title>The Global Catalogue of Microorganisms (GCM) 10K type strain sequencing project: providing services to taxonomists for standard genome sequencing and annotation.</title>
        <authorList>
            <consortium name="The Broad Institute Genomics Platform"/>
            <consortium name="The Broad Institute Genome Sequencing Center for Infectious Disease"/>
            <person name="Wu L."/>
            <person name="Ma J."/>
        </authorList>
    </citation>
    <scope>NUCLEOTIDE SEQUENCE [LARGE SCALE GENOMIC DNA]</scope>
    <source>
        <strain evidence="3">JCM 16702</strain>
    </source>
</reference>
<sequence length="275" mass="27972">MSRWTIEEPTSLDFDGVVALRTTLIAGSVCVLAGGERPSVLVDEIEGPPLVVSHEAGMLNVSHERLWEGVLTWLRSQRCRAVVTVTVPHDCPVTVNLVSADAVITGLSARTSLKTASGDVTLDGVTGEIDVGTVSGAIEAQGLDGRVAFTSVSGDLALAGGSVDALTARTVSGRIAVDVDLAGAGAVEVNTVSGEVALRVPETASAEVTLNSAAGRLDSSFPELERQDRPFGRTVAGKLGDGSGRLSVNTVSGGVTLLGRAPGDAGGFPASGMEK</sequence>
<gene>
    <name evidence="2" type="ORF">GCM10022214_55350</name>
</gene>
<dbReference type="Proteomes" id="UP001500683">
    <property type="component" value="Unassembled WGS sequence"/>
</dbReference>
<evidence type="ECO:0000259" key="1">
    <source>
        <dbReference type="Pfam" id="PF13349"/>
    </source>
</evidence>